<dbReference type="PANTHER" id="PTHR11439">
    <property type="entry name" value="GAG-POL-RELATED RETROTRANSPOSON"/>
    <property type="match status" value="1"/>
</dbReference>
<comment type="caution">
    <text evidence="1">The sequence shown here is derived from an EMBL/GenBank/DDBJ whole genome shotgun (WGS) entry which is preliminary data.</text>
</comment>
<organism evidence="1 2">
    <name type="scientific">Mucuna pruriens</name>
    <name type="common">Velvet bean</name>
    <name type="synonym">Dolichos pruriens</name>
    <dbReference type="NCBI Taxonomy" id="157652"/>
    <lineage>
        <taxon>Eukaryota</taxon>
        <taxon>Viridiplantae</taxon>
        <taxon>Streptophyta</taxon>
        <taxon>Embryophyta</taxon>
        <taxon>Tracheophyta</taxon>
        <taxon>Spermatophyta</taxon>
        <taxon>Magnoliopsida</taxon>
        <taxon>eudicotyledons</taxon>
        <taxon>Gunneridae</taxon>
        <taxon>Pentapetalae</taxon>
        <taxon>rosids</taxon>
        <taxon>fabids</taxon>
        <taxon>Fabales</taxon>
        <taxon>Fabaceae</taxon>
        <taxon>Papilionoideae</taxon>
        <taxon>50 kb inversion clade</taxon>
        <taxon>NPAAA clade</taxon>
        <taxon>indigoferoid/millettioid clade</taxon>
        <taxon>Phaseoleae</taxon>
        <taxon>Mucuna</taxon>
    </lineage>
</organism>
<proteinExistence type="predicted"/>
<dbReference type="STRING" id="157652.A0A371HQN4"/>
<sequence>MISLSHTRLDIAYAVSVVSQFMHDPKERHLQAVERILQYLKASLGKGLLFKKEGTLSMEIYTDADYAGSVVDRRSTSRYCMFLGGNLVTWRSKKQNVGICEGLWTKIILDDLKVKYEGLIKLFCNNNSVMSISHNPVQHDRTKHIEINIYFIKEKLDSGLIVTTHVPTRLQVTNIFTKGLFTTRFQELNGKLGMIDIHLPTRGRVLEI</sequence>
<dbReference type="OrthoDB" id="1193140at2759"/>
<evidence type="ECO:0000313" key="1">
    <source>
        <dbReference type="EMBL" id="RDY05095.1"/>
    </source>
</evidence>
<feature type="non-terminal residue" evidence="1">
    <location>
        <position position="1"/>
    </location>
</feature>
<reference evidence="1" key="1">
    <citation type="submission" date="2018-05" db="EMBL/GenBank/DDBJ databases">
        <title>Draft genome of Mucuna pruriens seed.</title>
        <authorList>
            <person name="Nnadi N.E."/>
            <person name="Vos R."/>
            <person name="Hasami M.H."/>
            <person name="Devisetty U.K."/>
            <person name="Aguiy J.C."/>
        </authorList>
    </citation>
    <scope>NUCLEOTIDE SEQUENCE [LARGE SCALE GENOMIC DNA]</scope>
    <source>
        <strain evidence="1">JCA_2017</strain>
    </source>
</reference>
<accession>A0A371HQN4</accession>
<dbReference type="PANTHER" id="PTHR11439:SF470">
    <property type="entry name" value="CYSTEINE-RICH RLK (RECEPTOR-LIKE PROTEIN KINASE) 8"/>
    <property type="match status" value="1"/>
</dbReference>
<evidence type="ECO:0000313" key="2">
    <source>
        <dbReference type="Proteomes" id="UP000257109"/>
    </source>
</evidence>
<dbReference type="EMBL" id="QJKJ01001947">
    <property type="protein sequence ID" value="RDY05095.1"/>
    <property type="molecule type" value="Genomic_DNA"/>
</dbReference>
<dbReference type="Proteomes" id="UP000257109">
    <property type="component" value="Unassembled WGS sequence"/>
</dbReference>
<dbReference type="AlphaFoldDB" id="A0A371HQN4"/>
<protein>
    <submittedName>
        <fullName evidence="1">Copia protein</fullName>
    </submittedName>
</protein>
<name>A0A371HQN4_MUCPR</name>
<dbReference type="CDD" id="cd09272">
    <property type="entry name" value="RNase_HI_RT_Ty1"/>
    <property type="match status" value="1"/>
</dbReference>
<feature type="non-terminal residue" evidence="1">
    <location>
        <position position="208"/>
    </location>
</feature>
<keyword evidence="2" id="KW-1185">Reference proteome</keyword>
<gene>
    <name evidence="1" type="primary">GIP</name>
    <name evidence="1" type="ORF">CR513_11108</name>
</gene>